<gene>
    <name evidence="3" type="ORF">D9611_003009</name>
</gene>
<feature type="domain" description="DUF6697" evidence="2">
    <location>
        <begin position="174"/>
        <end position="371"/>
    </location>
</feature>
<accession>A0A8H5FHV3</accession>
<dbReference type="Pfam" id="PF20411">
    <property type="entry name" value="DUF6697"/>
    <property type="match status" value="1"/>
</dbReference>
<feature type="compositionally biased region" description="Basic and acidic residues" evidence="1">
    <location>
        <begin position="87"/>
        <end position="107"/>
    </location>
</feature>
<organism evidence="3 4">
    <name type="scientific">Ephemerocybe angulata</name>
    <dbReference type="NCBI Taxonomy" id="980116"/>
    <lineage>
        <taxon>Eukaryota</taxon>
        <taxon>Fungi</taxon>
        <taxon>Dikarya</taxon>
        <taxon>Basidiomycota</taxon>
        <taxon>Agaricomycotina</taxon>
        <taxon>Agaricomycetes</taxon>
        <taxon>Agaricomycetidae</taxon>
        <taxon>Agaricales</taxon>
        <taxon>Agaricineae</taxon>
        <taxon>Psathyrellaceae</taxon>
        <taxon>Ephemerocybe</taxon>
    </lineage>
</organism>
<feature type="region of interest" description="Disordered" evidence="1">
    <location>
        <begin position="376"/>
        <end position="459"/>
    </location>
</feature>
<feature type="region of interest" description="Disordered" evidence="1">
    <location>
        <begin position="1"/>
        <end position="111"/>
    </location>
</feature>
<dbReference type="OrthoDB" id="3176940at2759"/>
<evidence type="ECO:0000259" key="2">
    <source>
        <dbReference type="Pfam" id="PF20411"/>
    </source>
</evidence>
<dbReference type="InterPro" id="IPR046520">
    <property type="entry name" value="DUF6697"/>
</dbReference>
<feature type="compositionally biased region" description="Basic residues" evidence="1">
    <location>
        <begin position="419"/>
        <end position="432"/>
    </location>
</feature>
<evidence type="ECO:0000313" key="3">
    <source>
        <dbReference type="EMBL" id="KAF5337379.1"/>
    </source>
</evidence>
<sequence length="459" mass="51761">MPRSVAVKSERRAGRPGRSSVKMEPDLNLGPVLGLKEHDEKAPGIDSTITRRSRRNETSGVHSKVKNQEDHVNLASDVDASESLQSQRKDVDPKPEPSRGPKIRAESPEAVSLDDLQKAEIRKQMKTWENPKVKKKKEGVTIPEDIIISRFAAAGVPYVKFNVEMDQAVRDEAVSRAFMAHVYGGGPQNTFPKPRAEKIEEHGLNDFMFLPEDYQPSAPFTPGAPGLWLDVQNDGEGPNVYDGQIKRLFSRIDKQSSPRLWLYQGQYELKVVKSLTIREWQAMDKPVRNTWAKEICDNNWGNPTQISIYARKEYGRAPTEDEKTDILARKLHDKITPADINAAFLCGEETLAVYTMKCVAHDGDFQRQVAERYAEWKANPPKATKRKRGSDENPKPEPKSESEEPTMTAARQNDGPAAKRQKRGVGAKRVRRSISPEEERDSLWRPYTSKGTRSRPAKG</sequence>
<proteinExistence type="predicted"/>
<dbReference type="EMBL" id="JAACJK010000057">
    <property type="protein sequence ID" value="KAF5337379.1"/>
    <property type="molecule type" value="Genomic_DNA"/>
</dbReference>
<feature type="compositionally biased region" description="Basic and acidic residues" evidence="1">
    <location>
        <begin position="389"/>
        <end position="402"/>
    </location>
</feature>
<reference evidence="3 4" key="1">
    <citation type="journal article" date="2020" name="ISME J.">
        <title>Uncovering the hidden diversity of litter-decomposition mechanisms in mushroom-forming fungi.</title>
        <authorList>
            <person name="Floudas D."/>
            <person name="Bentzer J."/>
            <person name="Ahren D."/>
            <person name="Johansson T."/>
            <person name="Persson P."/>
            <person name="Tunlid A."/>
        </authorList>
    </citation>
    <scope>NUCLEOTIDE SEQUENCE [LARGE SCALE GENOMIC DNA]</scope>
    <source>
        <strain evidence="3 4">CBS 175.51</strain>
    </source>
</reference>
<evidence type="ECO:0000313" key="4">
    <source>
        <dbReference type="Proteomes" id="UP000541558"/>
    </source>
</evidence>
<evidence type="ECO:0000256" key="1">
    <source>
        <dbReference type="SAM" id="MobiDB-lite"/>
    </source>
</evidence>
<dbReference type="AlphaFoldDB" id="A0A8H5FHV3"/>
<keyword evidence="4" id="KW-1185">Reference proteome</keyword>
<name>A0A8H5FHV3_9AGAR</name>
<comment type="caution">
    <text evidence="3">The sequence shown here is derived from an EMBL/GenBank/DDBJ whole genome shotgun (WGS) entry which is preliminary data.</text>
</comment>
<feature type="compositionally biased region" description="Basic and acidic residues" evidence="1">
    <location>
        <begin position="434"/>
        <end position="443"/>
    </location>
</feature>
<dbReference type="Proteomes" id="UP000541558">
    <property type="component" value="Unassembled WGS sequence"/>
</dbReference>
<protein>
    <recommendedName>
        <fullName evidence="2">DUF6697 domain-containing protein</fullName>
    </recommendedName>
</protein>